<evidence type="ECO:0000256" key="9">
    <source>
        <dbReference type="SAM" id="Phobius"/>
    </source>
</evidence>
<protein>
    <recommendedName>
        <fullName evidence="10">Tripartite ATP-independent periplasmic transporters DctQ component domain-containing protein</fullName>
    </recommendedName>
</protein>
<sequence length="168" mass="19163">MLSKISKLIDTFNIKEGEVTSLLIFPLLGVVIYEVFMRYVFNAPTIWGFEVTAFLYGLHYMFGMAYTDVLDGHVKVDIFSSRMPPRPRAILAMVTTCVFFLPVMTCMTIWSFKFAAASIAGWERNSTSWAPVIWPYKFIMAFTFLFLLLQGVSNLLKQIRALAGNRDS</sequence>
<dbReference type="RefSeq" id="WP_124328469.1">
    <property type="nucleotide sequence ID" value="NZ_BEXT01000001.1"/>
</dbReference>
<keyword evidence="6 9" id="KW-1133">Transmembrane helix</keyword>
<feature type="transmembrane region" description="Helical" evidence="9">
    <location>
        <begin position="21"/>
        <end position="41"/>
    </location>
</feature>
<evidence type="ECO:0000259" key="10">
    <source>
        <dbReference type="Pfam" id="PF04290"/>
    </source>
</evidence>
<dbReference type="PANTHER" id="PTHR35011:SF4">
    <property type="entry name" value="SLL1102 PROTEIN"/>
    <property type="match status" value="1"/>
</dbReference>
<dbReference type="Pfam" id="PF04290">
    <property type="entry name" value="DctQ"/>
    <property type="match status" value="1"/>
</dbReference>
<keyword evidence="5 9" id="KW-0812">Transmembrane</keyword>
<evidence type="ECO:0000256" key="1">
    <source>
        <dbReference type="ARBA" id="ARBA00004429"/>
    </source>
</evidence>
<proteinExistence type="inferred from homology"/>
<feature type="domain" description="Tripartite ATP-independent periplasmic transporters DctQ component" evidence="10">
    <location>
        <begin position="28"/>
        <end position="160"/>
    </location>
</feature>
<evidence type="ECO:0000256" key="7">
    <source>
        <dbReference type="ARBA" id="ARBA00023136"/>
    </source>
</evidence>
<evidence type="ECO:0000256" key="6">
    <source>
        <dbReference type="ARBA" id="ARBA00022989"/>
    </source>
</evidence>
<keyword evidence="12" id="KW-1185">Reference proteome</keyword>
<feature type="transmembrane region" description="Helical" evidence="9">
    <location>
        <begin position="47"/>
        <end position="69"/>
    </location>
</feature>
<reference evidence="12" key="1">
    <citation type="submission" date="2017-11" db="EMBL/GenBank/DDBJ databases">
        <authorList>
            <person name="Watanabe M."/>
            <person name="Kojima H."/>
        </authorList>
    </citation>
    <scope>NUCLEOTIDE SEQUENCE [LARGE SCALE GENOMIC DNA]</scope>
    <source>
        <strain evidence="12">Tokyo 01</strain>
    </source>
</reference>
<evidence type="ECO:0000256" key="5">
    <source>
        <dbReference type="ARBA" id="ARBA00022692"/>
    </source>
</evidence>
<evidence type="ECO:0000313" key="12">
    <source>
        <dbReference type="Proteomes" id="UP000288096"/>
    </source>
</evidence>
<evidence type="ECO:0000256" key="3">
    <source>
        <dbReference type="ARBA" id="ARBA00022475"/>
    </source>
</evidence>
<evidence type="ECO:0000256" key="8">
    <source>
        <dbReference type="ARBA" id="ARBA00038436"/>
    </source>
</evidence>
<keyword evidence="2" id="KW-0813">Transport</keyword>
<evidence type="ECO:0000313" key="11">
    <source>
        <dbReference type="EMBL" id="GBC61142.1"/>
    </source>
</evidence>
<dbReference type="Proteomes" id="UP000288096">
    <property type="component" value="Unassembled WGS sequence"/>
</dbReference>
<organism evidence="11 12">
    <name type="scientific">Desulfonema ishimotonii</name>
    <dbReference type="NCBI Taxonomy" id="45657"/>
    <lineage>
        <taxon>Bacteria</taxon>
        <taxon>Pseudomonadati</taxon>
        <taxon>Thermodesulfobacteriota</taxon>
        <taxon>Desulfobacteria</taxon>
        <taxon>Desulfobacterales</taxon>
        <taxon>Desulfococcaceae</taxon>
        <taxon>Desulfonema</taxon>
    </lineage>
</organism>
<evidence type="ECO:0000256" key="2">
    <source>
        <dbReference type="ARBA" id="ARBA00022448"/>
    </source>
</evidence>
<comment type="caution">
    <text evidence="11">The sequence shown here is derived from an EMBL/GenBank/DDBJ whole genome shotgun (WGS) entry which is preliminary data.</text>
</comment>
<name>A0A401FVY8_9BACT</name>
<dbReference type="PANTHER" id="PTHR35011">
    <property type="entry name" value="2,3-DIKETO-L-GULONATE TRAP TRANSPORTER SMALL PERMEASE PROTEIN YIAM"/>
    <property type="match status" value="1"/>
</dbReference>
<dbReference type="AlphaFoldDB" id="A0A401FVY8"/>
<feature type="transmembrane region" description="Helical" evidence="9">
    <location>
        <begin position="132"/>
        <end position="156"/>
    </location>
</feature>
<dbReference type="EMBL" id="BEXT01000001">
    <property type="protein sequence ID" value="GBC61142.1"/>
    <property type="molecule type" value="Genomic_DNA"/>
</dbReference>
<reference evidence="12" key="2">
    <citation type="submission" date="2019-01" db="EMBL/GenBank/DDBJ databases">
        <title>Genome sequence of Desulfonema ishimotonii strain Tokyo 01.</title>
        <authorList>
            <person name="Fukui M."/>
        </authorList>
    </citation>
    <scope>NUCLEOTIDE SEQUENCE [LARGE SCALE GENOMIC DNA]</scope>
    <source>
        <strain evidence="12">Tokyo 01</strain>
    </source>
</reference>
<keyword evidence="7 9" id="KW-0472">Membrane</keyword>
<dbReference type="InterPro" id="IPR007387">
    <property type="entry name" value="TRAP_DctQ"/>
</dbReference>
<keyword evidence="3" id="KW-1003">Cell membrane</keyword>
<feature type="transmembrane region" description="Helical" evidence="9">
    <location>
        <begin position="90"/>
        <end position="112"/>
    </location>
</feature>
<dbReference type="GO" id="GO:0005886">
    <property type="term" value="C:plasma membrane"/>
    <property type="evidence" value="ECO:0007669"/>
    <property type="project" value="UniProtKB-SubCell"/>
</dbReference>
<comment type="subcellular location">
    <subcellularLocation>
        <location evidence="1">Cell inner membrane</location>
        <topology evidence="1">Multi-pass membrane protein</topology>
    </subcellularLocation>
</comment>
<evidence type="ECO:0000256" key="4">
    <source>
        <dbReference type="ARBA" id="ARBA00022519"/>
    </source>
</evidence>
<dbReference type="OrthoDB" id="5420906at2"/>
<comment type="similarity">
    <text evidence="8">Belongs to the TRAP transporter small permease family.</text>
</comment>
<gene>
    <name evidence="11" type="ORF">DENIS_2102</name>
</gene>
<accession>A0A401FVY8</accession>
<keyword evidence="4" id="KW-0997">Cell inner membrane</keyword>
<dbReference type="InterPro" id="IPR055348">
    <property type="entry name" value="DctQ"/>
</dbReference>